<reference evidence="1" key="1">
    <citation type="journal article" date="2023" name="Plant J.">
        <title>Genome sequences and population genomics provide insights into the demographic history, inbreeding, and mutation load of two 'living fossil' tree species of Dipteronia.</title>
        <authorList>
            <person name="Feng Y."/>
            <person name="Comes H.P."/>
            <person name="Chen J."/>
            <person name="Zhu S."/>
            <person name="Lu R."/>
            <person name="Zhang X."/>
            <person name="Li P."/>
            <person name="Qiu J."/>
            <person name="Olsen K.M."/>
            <person name="Qiu Y."/>
        </authorList>
    </citation>
    <scope>NUCLEOTIDE SEQUENCE</scope>
    <source>
        <strain evidence="1">KIB01</strain>
    </source>
</reference>
<dbReference type="Proteomes" id="UP001280121">
    <property type="component" value="Unassembled WGS sequence"/>
</dbReference>
<organism evidence="1 2">
    <name type="scientific">Dipteronia dyeriana</name>
    <dbReference type="NCBI Taxonomy" id="168575"/>
    <lineage>
        <taxon>Eukaryota</taxon>
        <taxon>Viridiplantae</taxon>
        <taxon>Streptophyta</taxon>
        <taxon>Embryophyta</taxon>
        <taxon>Tracheophyta</taxon>
        <taxon>Spermatophyta</taxon>
        <taxon>Magnoliopsida</taxon>
        <taxon>eudicotyledons</taxon>
        <taxon>Gunneridae</taxon>
        <taxon>Pentapetalae</taxon>
        <taxon>rosids</taxon>
        <taxon>malvids</taxon>
        <taxon>Sapindales</taxon>
        <taxon>Sapindaceae</taxon>
        <taxon>Hippocastanoideae</taxon>
        <taxon>Acereae</taxon>
        <taxon>Dipteronia</taxon>
    </lineage>
</organism>
<name>A0AAD9XCC7_9ROSI</name>
<evidence type="ECO:0000313" key="2">
    <source>
        <dbReference type="Proteomes" id="UP001280121"/>
    </source>
</evidence>
<keyword evidence="2" id="KW-1185">Reference proteome</keyword>
<dbReference type="AlphaFoldDB" id="A0AAD9XCC7"/>
<sequence length="138" mass="16143">MGAIRNFNFFVIRAKINDIPLQGMAFTWPNFRDNAAWSRLDRFLISPEFLSFFQKLCQRGLPRSVLDQNQTVLEVPKIDWCPILFHLFNFRLEDTKMIEGVRKGWNNCKAIGSAGGILVDKLKMVKARLKRWNRVNKV</sequence>
<dbReference type="PANTHER" id="PTHR33710">
    <property type="entry name" value="BNAC02G09200D PROTEIN"/>
    <property type="match status" value="1"/>
</dbReference>
<dbReference type="PANTHER" id="PTHR33710:SF64">
    <property type="entry name" value="ENDONUCLEASE_EXONUCLEASE_PHOSPHATASE DOMAIN-CONTAINING PROTEIN"/>
    <property type="match status" value="1"/>
</dbReference>
<evidence type="ECO:0000313" key="1">
    <source>
        <dbReference type="EMBL" id="KAK2656849.1"/>
    </source>
</evidence>
<proteinExistence type="predicted"/>
<gene>
    <name evidence="1" type="ORF">Ddye_009901</name>
</gene>
<comment type="caution">
    <text evidence="1">The sequence shown here is derived from an EMBL/GenBank/DDBJ whole genome shotgun (WGS) entry which is preliminary data.</text>
</comment>
<protein>
    <submittedName>
        <fullName evidence="1">Uncharacterized protein</fullName>
    </submittedName>
</protein>
<dbReference type="EMBL" id="JANJYI010000003">
    <property type="protein sequence ID" value="KAK2656849.1"/>
    <property type="molecule type" value="Genomic_DNA"/>
</dbReference>
<accession>A0AAD9XCC7</accession>